<keyword evidence="7" id="KW-0677">Repeat</keyword>
<dbReference type="Pfam" id="PF13855">
    <property type="entry name" value="LRR_8"/>
    <property type="match status" value="1"/>
</dbReference>
<dbReference type="FunFam" id="3.80.10.10:FF:000383">
    <property type="entry name" value="Leucine-rich repeat receptor protein kinase EMS1"/>
    <property type="match status" value="1"/>
</dbReference>
<evidence type="ECO:0000256" key="1">
    <source>
        <dbReference type="ARBA" id="ARBA00004251"/>
    </source>
</evidence>
<dbReference type="InterPro" id="IPR001611">
    <property type="entry name" value="Leu-rich_rpt"/>
</dbReference>
<evidence type="ECO:0000256" key="2">
    <source>
        <dbReference type="ARBA" id="ARBA00009592"/>
    </source>
</evidence>
<keyword evidence="9 12" id="KW-0472">Membrane</keyword>
<proteinExistence type="inferred from homology"/>
<evidence type="ECO:0000256" key="10">
    <source>
        <dbReference type="ARBA" id="ARBA00023170"/>
    </source>
</evidence>
<dbReference type="PANTHER" id="PTHR48061">
    <property type="entry name" value="LEUCINE-RICH REPEAT RECEPTOR PROTEIN KINASE EMS1-LIKE-RELATED"/>
    <property type="match status" value="1"/>
</dbReference>
<reference evidence="13" key="1">
    <citation type="submission" date="2023-07" db="EMBL/GenBank/DDBJ databases">
        <title>draft genome sequence of fig (Ficus carica).</title>
        <authorList>
            <person name="Takahashi T."/>
            <person name="Nishimura K."/>
        </authorList>
    </citation>
    <scope>NUCLEOTIDE SEQUENCE</scope>
</reference>
<sequence>MASFLSSIMLKKPSACLLILACFLSITLRFSSSHPLCHAHERSSLLQFKARLSHLSSLDLSYNFDSDSGESLLELKTPDFNSLFQNLTGLEELSLSHVNISSTVPSLLANFSSLTSLSLSGCGLKGKLPVEIFQWPNLQILKVGFNDLTGELPHFNQSSALEVLRLEANSFSGEIHTSIEKLDSLIELYAYSCDLSGAIPFSIGNLKQLKYLYLFENNFSGPIPSSLGNLTQLIKLELSSNYFSGPIPFSFSKLINLNTLFLDDNDLNGTVDFDMFLRLKNLTSLTLSDNNLSILIRPGVDKTPPQYMTLKLSFCNLSVFPDFLRHQERMGNLQLRGNHIGGPIPEWLMNICRKTLFHLNLAENYLTGEVSPAICNFSSLGVLRLFKNKLVGELPSCLGNFSDSLALLELADNSFSGSIPVFAKGSQLRMINLGHNQLQGKLPRSLANCKMLGFLTVENNQLNDGFPYWLGSLPELRILVLRSNNFQGVVEEPQTDLDFVALRIIDVSYNKFTGKLPSAYIQNWKTMRNSSVGSLSYMRTKRYQQRLPSDGSTRFLTYGFSTTITIKGVTRYYDVINEELCIIDLSNNNFGGQIPEVIGELKGLHALDLSNNNLTGGIPSALANLKALESLDLSQNNLTGGIPQELTQLNFLQYFNVSHNRLAGPIPPANQLETFGSSSYEGNMGLCGIPLPNKCGNSEPPLPPSQEEREDSWGSVFEFGWKVVVIGYGCGFVVGVIIGHVVITRNSRWFAKFFRVKNLYVRRK</sequence>
<dbReference type="AlphaFoldDB" id="A0AA88AD58"/>
<dbReference type="FunFam" id="3.80.10.10:FF:000111">
    <property type="entry name" value="LRR receptor-like serine/threonine-protein kinase ERECTA"/>
    <property type="match status" value="1"/>
</dbReference>
<keyword evidence="10" id="KW-0675">Receptor</keyword>
<dbReference type="GO" id="GO:0005886">
    <property type="term" value="C:plasma membrane"/>
    <property type="evidence" value="ECO:0007669"/>
    <property type="project" value="UniProtKB-SubCell"/>
</dbReference>
<dbReference type="FunFam" id="3.80.10.10:FF:000095">
    <property type="entry name" value="LRR receptor-like serine/threonine-protein kinase GSO1"/>
    <property type="match status" value="1"/>
</dbReference>
<evidence type="ECO:0000256" key="8">
    <source>
        <dbReference type="ARBA" id="ARBA00022989"/>
    </source>
</evidence>
<dbReference type="EMBL" id="BTGU01000033">
    <property type="protein sequence ID" value="GMN50135.1"/>
    <property type="molecule type" value="Genomic_DNA"/>
</dbReference>
<dbReference type="InterPro" id="IPR003591">
    <property type="entry name" value="Leu-rich_rpt_typical-subtyp"/>
</dbReference>
<evidence type="ECO:0000256" key="12">
    <source>
        <dbReference type="SAM" id="Phobius"/>
    </source>
</evidence>
<dbReference type="Gene3D" id="3.80.10.10">
    <property type="entry name" value="Ribonuclease Inhibitor"/>
    <property type="match status" value="2"/>
</dbReference>
<feature type="transmembrane region" description="Helical" evidence="12">
    <location>
        <begin position="719"/>
        <end position="743"/>
    </location>
</feature>
<dbReference type="SUPFAM" id="SSF52047">
    <property type="entry name" value="RNI-like"/>
    <property type="match status" value="1"/>
</dbReference>
<dbReference type="PRINTS" id="PR00019">
    <property type="entry name" value="LEURICHRPT"/>
</dbReference>
<evidence type="ECO:0000256" key="4">
    <source>
        <dbReference type="ARBA" id="ARBA00022614"/>
    </source>
</evidence>
<keyword evidence="11" id="KW-0325">Glycoprotein</keyword>
<keyword evidence="5 12" id="KW-0812">Transmembrane</keyword>
<keyword evidence="14" id="KW-1185">Reference proteome</keyword>
<dbReference type="PANTHER" id="PTHR48061:SF12">
    <property type="entry name" value="DISEASE RESISTANCE LIKE PROTEIN"/>
    <property type="match status" value="1"/>
</dbReference>
<evidence type="ECO:0000256" key="11">
    <source>
        <dbReference type="ARBA" id="ARBA00023180"/>
    </source>
</evidence>
<organism evidence="13 14">
    <name type="scientific">Ficus carica</name>
    <name type="common">Common fig</name>
    <dbReference type="NCBI Taxonomy" id="3494"/>
    <lineage>
        <taxon>Eukaryota</taxon>
        <taxon>Viridiplantae</taxon>
        <taxon>Streptophyta</taxon>
        <taxon>Embryophyta</taxon>
        <taxon>Tracheophyta</taxon>
        <taxon>Spermatophyta</taxon>
        <taxon>Magnoliopsida</taxon>
        <taxon>eudicotyledons</taxon>
        <taxon>Gunneridae</taxon>
        <taxon>Pentapetalae</taxon>
        <taxon>rosids</taxon>
        <taxon>fabids</taxon>
        <taxon>Rosales</taxon>
        <taxon>Moraceae</taxon>
        <taxon>Ficeae</taxon>
        <taxon>Ficus</taxon>
    </lineage>
</organism>
<dbReference type="SUPFAM" id="SSF52058">
    <property type="entry name" value="L domain-like"/>
    <property type="match status" value="2"/>
</dbReference>
<keyword evidence="3" id="KW-1003">Cell membrane</keyword>
<dbReference type="InterPro" id="IPR046956">
    <property type="entry name" value="RLP23-like"/>
</dbReference>
<dbReference type="Proteomes" id="UP001187192">
    <property type="component" value="Unassembled WGS sequence"/>
</dbReference>
<comment type="caution">
    <text evidence="13">The sequence shown here is derived from an EMBL/GenBank/DDBJ whole genome shotgun (WGS) entry which is preliminary data.</text>
</comment>
<keyword evidence="4" id="KW-0433">Leucine-rich repeat</keyword>
<evidence type="ECO:0000313" key="14">
    <source>
        <dbReference type="Proteomes" id="UP001187192"/>
    </source>
</evidence>
<dbReference type="Pfam" id="PF00560">
    <property type="entry name" value="LRR_1"/>
    <property type="match status" value="5"/>
</dbReference>
<keyword evidence="8 12" id="KW-1133">Transmembrane helix</keyword>
<evidence type="ECO:0000256" key="3">
    <source>
        <dbReference type="ARBA" id="ARBA00022475"/>
    </source>
</evidence>
<dbReference type="InterPro" id="IPR032675">
    <property type="entry name" value="LRR_dom_sf"/>
</dbReference>
<evidence type="ECO:0000256" key="7">
    <source>
        <dbReference type="ARBA" id="ARBA00022737"/>
    </source>
</evidence>
<keyword evidence="6" id="KW-0732">Signal</keyword>
<comment type="similarity">
    <text evidence="2">Belongs to the RLP family.</text>
</comment>
<gene>
    <name evidence="13" type="ORF">TIFTF001_019293</name>
</gene>
<name>A0AA88AD58_FICCA</name>
<comment type="subcellular location">
    <subcellularLocation>
        <location evidence="1">Cell membrane</location>
        <topology evidence="1">Single-pass type I membrane protein</topology>
    </subcellularLocation>
</comment>
<evidence type="ECO:0000256" key="9">
    <source>
        <dbReference type="ARBA" id="ARBA00023136"/>
    </source>
</evidence>
<accession>A0AA88AD58</accession>
<dbReference type="SMART" id="SM00369">
    <property type="entry name" value="LRR_TYP"/>
    <property type="match status" value="7"/>
</dbReference>
<evidence type="ECO:0000256" key="5">
    <source>
        <dbReference type="ARBA" id="ARBA00022692"/>
    </source>
</evidence>
<evidence type="ECO:0000313" key="13">
    <source>
        <dbReference type="EMBL" id="GMN50135.1"/>
    </source>
</evidence>
<evidence type="ECO:0000256" key="6">
    <source>
        <dbReference type="ARBA" id="ARBA00022729"/>
    </source>
</evidence>
<protein>
    <submittedName>
        <fullName evidence="13">Uncharacterized protein</fullName>
    </submittedName>
</protein>